<gene>
    <name evidence="1" type="ORF">D9R08_08445</name>
</gene>
<keyword evidence="2" id="KW-1185">Reference proteome</keyword>
<organism evidence="1 2">
    <name type="scientific">Rhodophyticola porphyridii</name>
    <dbReference type="NCBI Taxonomy" id="1852017"/>
    <lineage>
        <taxon>Bacteria</taxon>
        <taxon>Pseudomonadati</taxon>
        <taxon>Pseudomonadota</taxon>
        <taxon>Alphaproteobacteria</taxon>
        <taxon>Rhodobacterales</taxon>
        <taxon>Roseobacteraceae</taxon>
        <taxon>Rhodophyticola</taxon>
    </lineage>
</organism>
<dbReference type="EMBL" id="RCNT01000003">
    <property type="protein sequence ID" value="RMA42912.1"/>
    <property type="molecule type" value="Genomic_DNA"/>
</dbReference>
<dbReference type="Proteomes" id="UP000281343">
    <property type="component" value="Unassembled WGS sequence"/>
</dbReference>
<evidence type="ECO:0000313" key="2">
    <source>
        <dbReference type="Proteomes" id="UP000281343"/>
    </source>
</evidence>
<reference evidence="1 2" key="1">
    <citation type="submission" date="2018-10" db="EMBL/GenBank/DDBJ databases">
        <authorList>
            <person name="Jung H.S."/>
            <person name="Jeon C.O."/>
        </authorList>
    </citation>
    <scope>NUCLEOTIDE SEQUENCE [LARGE SCALE GENOMIC DNA]</scope>
    <source>
        <strain evidence="1 2">MA-7-27</strain>
    </source>
</reference>
<name>A0A3L9Y3C8_9RHOB</name>
<dbReference type="SUPFAM" id="SSF159245">
    <property type="entry name" value="AttH-like"/>
    <property type="match status" value="1"/>
</dbReference>
<sequence length="288" mass="32356">MSDDGEKAISIIGFIGSVFSPWYRWSGRKNPADHCCLNVVTYGRGGRWTMTDRGQEALKLSDDRLQIGPSAMQWDGEKLIVEINEISTPHAQRISGTVTVRPSALTTVELPLTEDGAHVWRPFAPKAEIDVALNRPGWTWSGHGYFDANFGTRALEADFSYWTWGRFPLKDGAACFYDAVRRDGTDLATAIGFAEDGTPRAIEMPPKARLPRPFWLVKRETRADEGYAPKQVKAMLDAPFYNRSAVRTRINGEETVGVHEALDLNRFSSNWLMPMLAVRVPRRARWPG</sequence>
<accession>A0A3L9Y3C8</accession>
<dbReference type="AlphaFoldDB" id="A0A3L9Y3C8"/>
<dbReference type="RefSeq" id="WP_121897698.1">
    <property type="nucleotide sequence ID" value="NZ_RCNT01000003.1"/>
</dbReference>
<proteinExistence type="predicted"/>
<comment type="caution">
    <text evidence="1">The sequence shown here is derived from an EMBL/GenBank/DDBJ whole genome shotgun (WGS) entry which is preliminary data.</text>
</comment>
<dbReference type="CDD" id="cd21471">
    <property type="entry name" value="CrtC-like"/>
    <property type="match status" value="1"/>
</dbReference>
<dbReference type="NCBIfam" id="NF045922">
    <property type="entry name" value="CarotHydtaseCrtCRhod"/>
    <property type="match status" value="1"/>
</dbReference>
<evidence type="ECO:0000313" key="1">
    <source>
        <dbReference type="EMBL" id="RMA42912.1"/>
    </source>
</evidence>
<protein>
    <submittedName>
        <fullName evidence="1">Carotenoid 1,2-hydratase</fullName>
    </submittedName>
</protein>